<evidence type="ECO:0000259" key="1">
    <source>
        <dbReference type="Pfam" id="PF24764"/>
    </source>
</evidence>
<organism evidence="2 3">
    <name type="scientific">Gymnopus androsaceus JB14</name>
    <dbReference type="NCBI Taxonomy" id="1447944"/>
    <lineage>
        <taxon>Eukaryota</taxon>
        <taxon>Fungi</taxon>
        <taxon>Dikarya</taxon>
        <taxon>Basidiomycota</taxon>
        <taxon>Agaricomycotina</taxon>
        <taxon>Agaricomycetes</taxon>
        <taxon>Agaricomycetidae</taxon>
        <taxon>Agaricales</taxon>
        <taxon>Marasmiineae</taxon>
        <taxon>Omphalotaceae</taxon>
        <taxon>Gymnopus</taxon>
    </lineage>
</organism>
<name>A0A6A4GQQ2_9AGAR</name>
<dbReference type="Pfam" id="PF24764">
    <property type="entry name" value="rva_4"/>
    <property type="match status" value="1"/>
</dbReference>
<dbReference type="EMBL" id="ML769763">
    <property type="protein sequence ID" value="KAE9388071.1"/>
    <property type="molecule type" value="Genomic_DNA"/>
</dbReference>
<dbReference type="OrthoDB" id="3353107at2759"/>
<evidence type="ECO:0000313" key="2">
    <source>
        <dbReference type="EMBL" id="KAE9388071.1"/>
    </source>
</evidence>
<feature type="domain" description="Integrase core" evidence="1">
    <location>
        <begin position="1"/>
        <end position="84"/>
    </location>
</feature>
<dbReference type="AlphaFoldDB" id="A0A6A4GQQ2"/>
<dbReference type="Proteomes" id="UP000799118">
    <property type="component" value="Unassembled WGS sequence"/>
</dbReference>
<sequence length="84" mass="9895">MEMVQGNGQGSYIWGRSMHNTRIKHLWADVTIGVGATWHQLFTDLEVRQGMQVDNPNHIWLLQHLYLPTINLQLEFWANSWNLH</sequence>
<gene>
    <name evidence="2" type="ORF">BT96DRAFT_736790</name>
</gene>
<proteinExistence type="predicted"/>
<feature type="non-terminal residue" evidence="2">
    <location>
        <position position="84"/>
    </location>
</feature>
<keyword evidence="3" id="KW-1185">Reference proteome</keyword>
<reference evidence="2" key="1">
    <citation type="journal article" date="2019" name="Environ. Microbiol.">
        <title>Fungal ecological strategies reflected in gene transcription - a case study of two litter decomposers.</title>
        <authorList>
            <person name="Barbi F."/>
            <person name="Kohler A."/>
            <person name="Barry K."/>
            <person name="Baskaran P."/>
            <person name="Daum C."/>
            <person name="Fauchery L."/>
            <person name="Ihrmark K."/>
            <person name="Kuo A."/>
            <person name="LaButti K."/>
            <person name="Lipzen A."/>
            <person name="Morin E."/>
            <person name="Grigoriev I.V."/>
            <person name="Henrissat B."/>
            <person name="Lindahl B."/>
            <person name="Martin F."/>
        </authorList>
    </citation>
    <scope>NUCLEOTIDE SEQUENCE</scope>
    <source>
        <strain evidence="2">JB14</strain>
    </source>
</reference>
<accession>A0A6A4GQQ2</accession>
<dbReference type="InterPro" id="IPR058913">
    <property type="entry name" value="Integrase_dom_put"/>
</dbReference>
<protein>
    <recommendedName>
        <fullName evidence="1">Integrase core domain-containing protein</fullName>
    </recommendedName>
</protein>
<evidence type="ECO:0000313" key="3">
    <source>
        <dbReference type="Proteomes" id="UP000799118"/>
    </source>
</evidence>